<organism evidence="4 5">
    <name type="scientific">Pseudoneurospora amorphoporcata</name>
    <dbReference type="NCBI Taxonomy" id="241081"/>
    <lineage>
        <taxon>Eukaryota</taxon>
        <taxon>Fungi</taxon>
        <taxon>Dikarya</taxon>
        <taxon>Ascomycota</taxon>
        <taxon>Pezizomycotina</taxon>
        <taxon>Sordariomycetes</taxon>
        <taxon>Sordariomycetidae</taxon>
        <taxon>Sordariales</taxon>
        <taxon>Sordariaceae</taxon>
        <taxon>Pseudoneurospora</taxon>
    </lineage>
</organism>
<accession>A0AAN6P0X2</accession>
<evidence type="ECO:0000313" key="5">
    <source>
        <dbReference type="Proteomes" id="UP001303222"/>
    </source>
</evidence>
<dbReference type="PANTHER" id="PTHR38046:SF1">
    <property type="entry name" value="CRYPTIC LOCI REGULATOR 2"/>
    <property type="match status" value="1"/>
</dbReference>
<dbReference type="GO" id="GO:0030466">
    <property type="term" value="P:silent mating-type cassette heterochromatin formation"/>
    <property type="evidence" value="ECO:0007669"/>
    <property type="project" value="TreeGrafter"/>
</dbReference>
<dbReference type="GO" id="GO:0031934">
    <property type="term" value="C:mating-type region heterochromatin"/>
    <property type="evidence" value="ECO:0007669"/>
    <property type="project" value="TreeGrafter"/>
</dbReference>
<dbReference type="EMBL" id="MU859089">
    <property type="protein sequence ID" value="KAK3954509.1"/>
    <property type="molecule type" value="Genomic_DNA"/>
</dbReference>
<proteinExistence type="predicted"/>
<feature type="compositionally biased region" description="Low complexity" evidence="1">
    <location>
        <begin position="152"/>
        <end position="168"/>
    </location>
</feature>
<comment type="caution">
    <text evidence="4">The sequence shown here is derived from an EMBL/GenBank/DDBJ whole genome shotgun (WGS) entry which is preliminary data.</text>
</comment>
<dbReference type="GO" id="GO:0070824">
    <property type="term" value="C:SHREC complex"/>
    <property type="evidence" value="ECO:0007669"/>
    <property type="project" value="InterPro"/>
</dbReference>
<feature type="domain" description="Cryptic loci regulator 2 C-terminal" evidence="2">
    <location>
        <begin position="398"/>
        <end position="522"/>
    </location>
</feature>
<feature type="domain" description="Cryptic loci regulator 2 N-terminal" evidence="3">
    <location>
        <begin position="74"/>
        <end position="138"/>
    </location>
</feature>
<evidence type="ECO:0000313" key="4">
    <source>
        <dbReference type="EMBL" id="KAK3954509.1"/>
    </source>
</evidence>
<keyword evidence="5" id="KW-1185">Reference proteome</keyword>
<evidence type="ECO:0000259" key="2">
    <source>
        <dbReference type="Pfam" id="PF10383"/>
    </source>
</evidence>
<feature type="region of interest" description="Disordered" evidence="1">
    <location>
        <begin position="149"/>
        <end position="168"/>
    </location>
</feature>
<dbReference type="AlphaFoldDB" id="A0AAN6P0X2"/>
<dbReference type="InterPro" id="IPR031915">
    <property type="entry name" value="Clr2_N"/>
</dbReference>
<sequence>MVSISASNGQDDDKDKTLYVGLRIARTDGKGYDDLDHNALDPKEDQDVAQLERWEVIIGGHLQHQLGLSSDKQYKLAALPKGYELRCAIRKDGGRDYYLYGHPAGRKAVYRTPGDFVLHALFLLSNHTDYNQCSCDLCGKMVESQKLKQADQQHAQRMQQALGQKQRQQQLEQQQRQQEQQRKEQEQQQQQQQQQQIQQVQQAQQAQQIMQQNQQQQHQQQQAQQQAQGNPQSQVFAAPGVTSLTNVFRAGELVWYKHQAWRLGVILSIAPKRQTPGPASDAAFNFLVAPLSHRTLGQQSFYTDAKSMRPFLTFSVPGVGENLSSLANRTYDSVDWPAFSVQYCRSLGLTDPNQLDIARQTVGLEASKLAAKYINDCYSTFNKINKSNVSGPQDTVFHEGVYLGAEMIRVGDPVRVVGGNVGNGHSNGGTEANAVMLVSEIATDAHGMNIRFKGNLFQTVRSVPPNPMPPGVVAPESLGPVFIEEVVSRNGIEQYSKAQWGWALVERDAVRTEVDTLGRFYVTHRLMNIIDPARFTASVQKGVVEDAHAYLNNRAHSGSGRFNGPKPTRADTLGLAVNAMFDAPEGMDESF</sequence>
<reference evidence="4" key="1">
    <citation type="journal article" date="2023" name="Mol. Phylogenet. Evol.">
        <title>Genome-scale phylogeny and comparative genomics of the fungal order Sordariales.</title>
        <authorList>
            <person name="Hensen N."/>
            <person name="Bonometti L."/>
            <person name="Westerberg I."/>
            <person name="Brannstrom I.O."/>
            <person name="Guillou S."/>
            <person name="Cros-Aarteil S."/>
            <person name="Calhoun S."/>
            <person name="Haridas S."/>
            <person name="Kuo A."/>
            <person name="Mondo S."/>
            <person name="Pangilinan J."/>
            <person name="Riley R."/>
            <person name="LaButti K."/>
            <person name="Andreopoulos B."/>
            <person name="Lipzen A."/>
            <person name="Chen C."/>
            <person name="Yan M."/>
            <person name="Daum C."/>
            <person name="Ng V."/>
            <person name="Clum A."/>
            <person name="Steindorff A."/>
            <person name="Ohm R.A."/>
            <person name="Martin F."/>
            <person name="Silar P."/>
            <person name="Natvig D.O."/>
            <person name="Lalanne C."/>
            <person name="Gautier V."/>
            <person name="Ament-Velasquez S.L."/>
            <person name="Kruys A."/>
            <person name="Hutchinson M.I."/>
            <person name="Powell A.J."/>
            <person name="Barry K."/>
            <person name="Miller A.N."/>
            <person name="Grigoriev I.V."/>
            <person name="Debuchy R."/>
            <person name="Gladieux P."/>
            <person name="Hiltunen Thoren M."/>
            <person name="Johannesson H."/>
        </authorList>
    </citation>
    <scope>NUCLEOTIDE SEQUENCE</scope>
    <source>
        <strain evidence="4">CBS 626.80</strain>
    </source>
</reference>
<gene>
    <name evidence="4" type="ORF">QBC32DRAFT_336201</name>
</gene>
<dbReference type="Pfam" id="PF16761">
    <property type="entry name" value="Clr2_transil"/>
    <property type="match status" value="1"/>
</dbReference>
<dbReference type="InterPro" id="IPR018839">
    <property type="entry name" value="Tscrpt-silencing_Clr2_C"/>
</dbReference>
<evidence type="ECO:0000259" key="3">
    <source>
        <dbReference type="Pfam" id="PF16761"/>
    </source>
</evidence>
<reference evidence="4" key="2">
    <citation type="submission" date="2023-06" db="EMBL/GenBank/DDBJ databases">
        <authorList>
            <consortium name="Lawrence Berkeley National Laboratory"/>
            <person name="Mondo S.J."/>
            <person name="Hensen N."/>
            <person name="Bonometti L."/>
            <person name="Westerberg I."/>
            <person name="Brannstrom I.O."/>
            <person name="Guillou S."/>
            <person name="Cros-Aarteil S."/>
            <person name="Calhoun S."/>
            <person name="Haridas S."/>
            <person name="Kuo A."/>
            <person name="Pangilinan J."/>
            <person name="Riley R."/>
            <person name="Labutti K."/>
            <person name="Andreopoulos B."/>
            <person name="Lipzen A."/>
            <person name="Chen C."/>
            <person name="Yanf M."/>
            <person name="Daum C."/>
            <person name="Ng V."/>
            <person name="Clum A."/>
            <person name="Steindorff A."/>
            <person name="Ohm R."/>
            <person name="Martin F."/>
            <person name="Silar P."/>
            <person name="Natvig D."/>
            <person name="Lalanne C."/>
            <person name="Gautier V."/>
            <person name="Ament-Velasquez S.L."/>
            <person name="Kruys A."/>
            <person name="Hutchinson M.I."/>
            <person name="Powell A.J."/>
            <person name="Barry K."/>
            <person name="Miller A.N."/>
            <person name="Grigoriev I.V."/>
            <person name="Debuchy R."/>
            <person name="Gladieux P."/>
            <person name="Thoren M.H."/>
            <person name="Johannesson H."/>
        </authorList>
    </citation>
    <scope>NUCLEOTIDE SEQUENCE</scope>
    <source>
        <strain evidence="4">CBS 626.80</strain>
    </source>
</reference>
<dbReference type="GO" id="GO:0033553">
    <property type="term" value="C:rDNA heterochromatin"/>
    <property type="evidence" value="ECO:0007669"/>
    <property type="project" value="TreeGrafter"/>
</dbReference>
<dbReference type="PANTHER" id="PTHR38046">
    <property type="entry name" value="CRYPTIC LOCI REGULATOR 2"/>
    <property type="match status" value="1"/>
</dbReference>
<dbReference type="Pfam" id="PF10383">
    <property type="entry name" value="Clr2"/>
    <property type="match status" value="1"/>
</dbReference>
<protein>
    <submittedName>
        <fullName evidence="4">Transcription-silencing protein Clr2-domain-containing protein</fullName>
    </submittedName>
</protein>
<dbReference type="Proteomes" id="UP001303222">
    <property type="component" value="Unassembled WGS sequence"/>
</dbReference>
<dbReference type="InterPro" id="IPR038986">
    <property type="entry name" value="Clr2"/>
</dbReference>
<evidence type="ECO:0000256" key="1">
    <source>
        <dbReference type="SAM" id="MobiDB-lite"/>
    </source>
</evidence>
<name>A0AAN6P0X2_9PEZI</name>